<evidence type="ECO:0000313" key="2">
    <source>
        <dbReference type="EMBL" id="CAI4034225.1"/>
    </source>
</evidence>
<dbReference type="AlphaFoldDB" id="A0AA35INY0"/>
<gene>
    <name evidence="2" type="primary">SMKI10G0090</name>
    <name evidence="2" type="ORF">SMKI_10G0090</name>
</gene>
<dbReference type="InterPro" id="IPR037401">
    <property type="entry name" value="SnoaL-like"/>
</dbReference>
<keyword evidence="3" id="KW-1185">Reference proteome</keyword>
<dbReference type="EMBL" id="OX365766">
    <property type="protein sequence ID" value="CAI4034225.1"/>
    <property type="molecule type" value="Genomic_DNA"/>
</dbReference>
<dbReference type="SUPFAM" id="SSF54427">
    <property type="entry name" value="NTF2-like"/>
    <property type="match status" value="1"/>
</dbReference>
<reference evidence="2" key="1">
    <citation type="submission" date="2022-10" db="EMBL/GenBank/DDBJ databases">
        <authorList>
            <person name="Byrne P K."/>
        </authorList>
    </citation>
    <scope>NUCLEOTIDE SEQUENCE</scope>
    <source>
        <strain evidence="2">IFO1815</strain>
    </source>
</reference>
<dbReference type="Proteomes" id="UP001161438">
    <property type="component" value="Chromosome 10"/>
</dbReference>
<organism evidence="2 3">
    <name type="scientific">Saccharomyces mikatae IFO 1815</name>
    <dbReference type="NCBI Taxonomy" id="226126"/>
    <lineage>
        <taxon>Eukaryota</taxon>
        <taxon>Fungi</taxon>
        <taxon>Dikarya</taxon>
        <taxon>Ascomycota</taxon>
        <taxon>Saccharomycotina</taxon>
        <taxon>Saccharomycetes</taxon>
        <taxon>Saccharomycetales</taxon>
        <taxon>Saccharomycetaceae</taxon>
        <taxon>Saccharomyces</taxon>
    </lineage>
</organism>
<dbReference type="InterPro" id="IPR032710">
    <property type="entry name" value="NTF2-like_dom_sf"/>
</dbReference>
<protein>
    <recommendedName>
        <fullName evidence="1">SnoaL-like domain-containing protein</fullName>
    </recommendedName>
</protein>
<proteinExistence type="predicted"/>
<dbReference type="GeneID" id="80919042"/>
<dbReference type="Gene3D" id="3.10.450.50">
    <property type="match status" value="1"/>
</dbReference>
<sequence length="126" mass="14411">MSQADLCRAYLQALNEGNLENVLSLFVPGAVVSSPLYGMKSVEDFYRELFNDTNQSTTTLLNVFSSDAKTVALHFHYKWRMKNEKVVNFECVDVFKLNSDANKFEKITIIYDTHPLRAAFDDVKMS</sequence>
<feature type="domain" description="SnoaL-like" evidence="1">
    <location>
        <begin position="8"/>
        <end position="98"/>
    </location>
</feature>
<name>A0AA35INY0_SACMI</name>
<evidence type="ECO:0000313" key="3">
    <source>
        <dbReference type="Proteomes" id="UP001161438"/>
    </source>
</evidence>
<dbReference type="RefSeq" id="XP_056077346.1">
    <property type="nucleotide sequence ID" value="XM_056223315.1"/>
</dbReference>
<evidence type="ECO:0000259" key="1">
    <source>
        <dbReference type="Pfam" id="PF12680"/>
    </source>
</evidence>
<dbReference type="Pfam" id="PF12680">
    <property type="entry name" value="SnoaL_2"/>
    <property type="match status" value="1"/>
</dbReference>
<accession>A0AA35INY0</accession>